<gene>
    <name evidence="2" type="ORF">SCLCIDRAFT_1215220</name>
</gene>
<dbReference type="InParanoid" id="A0A0C3E1D9"/>
<evidence type="ECO:0000313" key="3">
    <source>
        <dbReference type="Proteomes" id="UP000053989"/>
    </source>
</evidence>
<dbReference type="EMBL" id="KN822043">
    <property type="protein sequence ID" value="KIM62344.1"/>
    <property type="molecule type" value="Genomic_DNA"/>
</dbReference>
<keyword evidence="3" id="KW-1185">Reference proteome</keyword>
<name>A0A0C3E1D9_9AGAM</name>
<organism evidence="2 3">
    <name type="scientific">Scleroderma citrinum Foug A</name>
    <dbReference type="NCBI Taxonomy" id="1036808"/>
    <lineage>
        <taxon>Eukaryota</taxon>
        <taxon>Fungi</taxon>
        <taxon>Dikarya</taxon>
        <taxon>Basidiomycota</taxon>
        <taxon>Agaricomycotina</taxon>
        <taxon>Agaricomycetes</taxon>
        <taxon>Agaricomycetidae</taxon>
        <taxon>Boletales</taxon>
        <taxon>Sclerodermatineae</taxon>
        <taxon>Sclerodermataceae</taxon>
        <taxon>Scleroderma</taxon>
    </lineage>
</organism>
<dbReference type="Proteomes" id="UP000053989">
    <property type="component" value="Unassembled WGS sequence"/>
</dbReference>
<accession>A0A0C3E1D9</accession>
<reference evidence="3" key="2">
    <citation type="submission" date="2015-01" db="EMBL/GenBank/DDBJ databases">
        <title>Evolutionary Origins and Diversification of the Mycorrhizal Mutualists.</title>
        <authorList>
            <consortium name="DOE Joint Genome Institute"/>
            <consortium name="Mycorrhizal Genomics Consortium"/>
            <person name="Kohler A."/>
            <person name="Kuo A."/>
            <person name="Nagy L.G."/>
            <person name="Floudas D."/>
            <person name="Copeland A."/>
            <person name="Barry K.W."/>
            <person name="Cichocki N."/>
            <person name="Veneault-Fourrey C."/>
            <person name="LaButti K."/>
            <person name="Lindquist E.A."/>
            <person name="Lipzen A."/>
            <person name="Lundell T."/>
            <person name="Morin E."/>
            <person name="Murat C."/>
            <person name="Riley R."/>
            <person name="Ohm R."/>
            <person name="Sun H."/>
            <person name="Tunlid A."/>
            <person name="Henrissat B."/>
            <person name="Grigoriev I.V."/>
            <person name="Hibbett D.S."/>
            <person name="Martin F."/>
        </authorList>
    </citation>
    <scope>NUCLEOTIDE SEQUENCE [LARGE SCALE GENOMIC DNA]</scope>
    <source>
        <strain evidence="3">Foug A</strain>
    </source>
</reference>
<evidence type="ECO:0000313" key="2">
    <source>
        <dbReference type="EMBL" id="KIM62344.1"/>
    </source>
</evidence>
<dbReference type="AlphaFoldDB" id="A0A0C3E1D9"/>
<evidence type="ECO:0000256" key="1">
    <source>
        <dbReference type="SAM" id="MobiDB-lite"/>
    </source>
</evidence>
<proteinExistence type="predicted"/>
<feature type="region of interest" description="Disordered" evidence="1">
    <location>
        <begin position="1"/>
        <end position="21"/>
    </location>
</feature>
<sequence>MLRHRPTTGEDISPKTKPDNAGLLQRGQHASMLCSIAVGTTMLWKMSICAVYMPTVHGLNLPRVSAQILDLREAWEFESSQC</sequence>
<protein>
    <submittedName>
        <fullName evidence="2">Uncharacterized protein</fullName>
    </submittedName>
</protein>
<dbReference type="HOGENOM" id="CLU_2559653_0_0_1"/>
<reference evidence="2 3" key="1">
    <citation type="submission" date="2014-04" db="EMBL/GenBank/DDBJ databases">
        <authorList>
            <consortium name="DOE Joint Genome Institute"/>
            <person name="Kuo A."/>
            <person name="Kohler A."/>
            <person name="Nagy L.G."/>
            <person name="Floudas D."/>
            <person name="Copeland A."/>
            <person name="Barry K.W."/>
            <person name="Cichocki N."/>
            <person name="Veneault-Fourrey C."/>
            <person name="LaButti K."/>
            <person name="Lindquist E.A."/>
            <person name="Lipzen A."/>
            <person name="Lundell T."/>
            <person name="Morin E."/>
            <person name="Murat C."/>
            <person name="Sun H."/>
            <person name="Tunlid A."/>
            <person name="Henrissat B."/>
            <person name="Grigoriev I.V."/>
            <person name="Hibbett D.S."/>
            <person name="Martin F."/>
            <person name="Nordberg H.P."/>
            <person name="Cantor M.N."/>
            <person name="Hua S.X."/>
        </authorList>
    </citation>
    <scope>NUCLEOTIDE SEQUENCE [LARGE SCALE GENOMIC DNA]</scope>
    <source>
        <strain evidence="2 3">Foug A</strain>
    </source>
</reference>